<evidence type="ECO:0000256" key="1">
    <source>
        <dbReference type="ARBA" id="ARBA00006436"/>
    </source>
</evidence>
<name>A0A4V4U8E9_9SPHN</name>
<comment type="similarity">
    <text evidence="1">Belongs to the UPF0174 family.</text>
</comment>
<evidence type="ECO:0000259" key="2">
    <source>
        <dbReference type="Pfam" id="PF03981"/>
    </source>
</evidence>
<proteinExistence type="inferred from homology"/>
<accession>A0A4V4U8E9</accession>
<protein>
    <recommendedName>
        <fullName evidence="2">Ubiquinol-cytochrome c chaperone domain-containing protein</fullName>
    </recommendedName>
</protein>
<evidence type="ECO:0000313" key="3">
    <source>
        <dbReference type="EMBL" id="TIX49660.1"/>
    </source>
</evidence>
<dbReference type="InterPro" id="IPR021150">
    <property type="entry name" value="Ubiq_cyt_c_chap"/>
</dbReference>
<gene>
    <name evidence="3" type="ORF">E5222_12605</name>
</gene>
<dbReference type="Proteomes" id="UP000309389">
    <property type="component" value="Unassembled WGS sequence"/>
</dbReference>
<evidence type="ECO:0000313" key="4">
    <source>
        <dbReference type="Proteomes" id="UP000309389"/>
    </source>
</evidence>
<organism evidence="3 4">
    <name type="scientific">Alteraurantiacibacter aquimixticola</name>
    <dbReference type="NCBI Taxonomy" id="2489173"/>
    <lineage>
        <taxon>Bacteria</taxon>
        <taxon>Pseudomonadati</taxon>
        <taxon>Pseudomonadota</taxon>
        <taxon>Alphaproteobacteria</taxon>
        <taxon>Sphingomonadales</taxon>
        <taxon>Erythrobacteraceae</taxon>
        <taxon>Alteraurantiacibacter</taxon>
    </lineage>
</organism>
<comment type="caution">
    <text evidence="3">The sequence shown here is derived from an EMBL/GenBank/DDBJ whole genome shotgun (WGS) entry which is preliminary data.</text>
</comment>
<dbReference type="AlphaFoldDB" id="A0A4V4U8E9"/>
<reference evidence="3 4" key="1">
    <citation type="submission" date="2019-04" db="EMBL/GenBank/DDBJ databases">
        <title>Altererythrobacter aquimixticola sp. nov., isolated from sediment of junction between the ocean and a freshwater spring.</title>
        <authorList>
            <person name="Yoon J.-H."/>
        </authorList>
    </citation>
    <scope>NUCLEOTIDE SEQUENCE [LARGE SCALE GENOMIC DNA]</scope>
    <source>
        <strain evidence="3 4">SSKS-13</strain>
    </source>
</reference>
<dbReference type="RefSeq" id="WP_136694137.1">
    <property type="nucleotide sequence ID" value="NZ_SSHH01000003.1"/>
</dbReference>
<sequence length="172" mass="19076">MSFLSRLLGLEADPRDALRPLWFRVVEISRLPEYYAKSGVADSVDGRFDMVVHVLAIIMLRMEKSRGLNRKSAHLTELFVEDMDGQLRESGVGDVVVGKHMGRLMGALGGRMGALRSVLGTGDTEQLAEALERNVHWGDNPDPQSLATRLQALYDDLSRRSDEDVLAGRIAQ</sequence>
<dbReference type="EMBL" id="SSHH01000003">
    <property type="protein sequence ID" value="TIX49660.1"/>
    <property type="molecule type" value="Genomic_DNA"/>
</dbReference>
<keyword evidence="4" id="KW-1185">Reference proteome</keyword>
<feature type="domain" description="Ubiquinol-cytochrome c chaperone" evidence="2">
    <location>
        <begin position="38"/>
        <end position="169"/>
    </location>
</feature>
<dbReference type="OrthoDB" id="7158889at2"/>
<dbReference type="Pfam" id="PF03981">
    <property type="entry name" value="Ubiq_cyt_C_chap"/>
    <property type="match status" value="1"/>
</dbReference>